<keyword evidence="3" id="KW-1185">Reference proteome</keyword>
<keyword evidence="1" id="KW-0472">Membrane</keyword>
<feature type="transmembrane region" description="Helical" evidence="1">
    <location>
        <begin position="39"/>
        <end position="56"/>
    </location>
</feature>
<evidence type="ECO:0000256" key="1">
    <source>
        <dbReference type="SAM" id="Phobius"/>
    </source>
</evidence>
<gene>
    <name evidence="2" type="ORF">ACFOZ5_18505</name>
</gene>
<dbReference type="InterPro" id="IPR014509">
    <property type="entry name" value="YjdF-like"/>
</dbReference>
<sequence length="196" mass="22787">MALWTGRWFTGFFTALIIIVTFLPVLLERRFRIHIPPELQLLAIGFVFASLFLGEVRDYYTRFWWWDIALHTSSGVLLGILGFLLVHIMNETERIEVHMKPGFVAFFAFLFALGVGALWEIFEFTMDTLFGMNMQKPMLGDPSGLTDTMWDLIVDALGALAISLLGWHYLRNPQQASFLERWIGTFVERNPRFFRK</sequence>
<dbReference type="EMBL" id="JBHSDI010000063">
    <property type="protein sequence ID" value="MFC4261017.1"/>
    <property type="molecule type" value="Genomic_DNA"/>
</dbReference>
<reference evidence="3" key="1">
    <citation type="journal article" date="2019" name="Int. J. Syst. Evol. Microbiol.">
        <title>The Global Catalogue of Microorganisms (GCM) 10K type strain sequencing project: providing services to taxonomists for standard genome sequencing and annotation.</title>
        <authorList>
            <consortium name="The Broad Institute Genomics Platform"/>
            <consortium name="The Broad Institute Genome Sequencing Center for Infectious Disease"/>
            <person name="Wu L."/>
            <person name="Ma J."/>
        </authorList>
    </citation>
    <scope>NUCLEOTIDE SEQUENCE [LARGE SCALE GENOMIC DNA]</scope>
    <source>
        <strain evidence="3">CECT 7297</strain>
    </source>
</reference>
<feature type="transmembrane region" description="Helical" evidence="1">
    <location>
        <begin position="102"/>
        <end position="122"/>
    </location>
</feature>
<evidence type="ECO:0000313" key="3">
    <source>
        <dbReference type="Proteomes" id="UP001595798"/>
    </source>
</evidence>
<dbReference type="Proteomes" id="UP001595798">
    <property type="component" value="Unassembled WGS sequence"/>
</dbReference>
<keyword evidence="1" id="KW-0812">Transmembrane</keyword>
<evidence type="ECO:0000313" key="2">
    <source>
        <dbReference type="EMBL" id="MFC4261017.1"/>
    </source>
</evidence>
<dbReference type="Pfam" id="PF09997">
    <property type="entry name" value="DUF2238"/>
    <property type="match status" value="1"/>
</dbReference>
<name>A0ABV8QN29_9GAMM</name>
<dbReference type="RefSeq" id="WP_379890131.1">
    <property type="nucleotide sequence ID" value="NZ_JBHSDI010000063.1"/>
</dbReference>
<keyword evidence="1" id="KW-1133">Transmembrane helix</keyword>
<protein>
    <recommendedName>
        <fullName evidence="4">DUF2238 domain-containing protein</fullName>
    </recommendedName>
</protein>
<accession>A0ABV8QN29</accession>
<feature type="transmembrane region" description="Helical" evidence="1">
    <location>
        <begin position="68"/>
        <end position="90"/>
    </location>
</feature>
<organism evidence="2 3">
    <name type="scientific">Marinobacter lacisalsi</name>
    <dbReference type="NCBI Taxonomy" id="475979"/>
    <lineage>
        <taxon>Bacteria</taxon>
        <taxon>Pseudomonadati</taxon>
        <taxon>Pseudomonadota</taxon>
        <taxon>Gammaproteobacteria</taxon>
        <taxon>Pseudomonadales</taxon>
        <taxon>Marinobacteraceae</taxon>
        <taxon>Marinobacter</taxon>
    </lineage>
</organism>
<comment type="caution">
    <text evidence="2">The sequence shown here is derived from an EMBL/GenBank/DDBJ whole genome shotgun (WGS) entry which is preliminary data.</text>
</comment>
<feature type="transmembrane region" description="Helical" evidence="1">
    <location>
        <begin position="152"/>
        <end position="170"/>
    </location>
</feature>
<proteinExistence type="predicted"/>
<feature type="transmembrane region" description="Helical" evidence="1">
    <location>
        <begin position="6"/>
        <end position="27"/>
    </location>
</feature>
<evidence type="ECO:0008006" key="4">
    <source>
        <dbReference type="Google" id="ProtNLM"/>
    </source>
</evidence>